<keyword evidence="3" id="KW-1185">Reference proteome</keyword>
<sequence>MKKFFVIGLCCVCVTAGLLVSSFKPGKTVPDEDGFARIFDGKTLKGWEGDSTYWHVENGEIVGVVTPATLLKRNTFLIWRGGAPGDFELKLEYRITQDGNSGINYRSVPVEGLSYALKGYQEDIDGRNVYTGQNYEERGRCILAYPGQQVVLPPVKESLAALVRQNAWTASQVTASLGKGDALKSYIRPGWNECHIIAEGNHLRHYVNGVLMSEVTDNDPEHRRSSGLLGVQVHVGPPMKVEYRNIRLKRLD</sequence>
<dbReference type="Pfam" id="PF06439">
    <property type="entry name" value="3keto-disac_hyd"/>
    <property type="match status" value="1"/>
</dbReference>
<dbReference type="InterPro" id="IPR010496">
    <property type="entry name" value="AL/BT2_dom"/>
</dbReference>
<dbReference type="EMBL" id="BAABFN010000002">
    <property type="protein sequence ID" value="GAA4305749.1"/>
    <property type="molecule type" value="Genomic_DNA"/>
</dbReference>
<evidence type="ECO:0000313" key="3">
    <source>
        <dbReference type="Proteomes" id="UP001501207"/>
    </source>
</evidence>
<evidence type="ECO:0000259" key="1">
    <source>
        <dbReference type="Pfam" id="PF06439"/>
    </source>
</evidence>
<organism evidence="2 3">
    <name type="scientific">Compostibacter hankyongensis</name>
    <dbReference type="NCBI Taxonomy" id="1007089"/>
    <lineage>
        <taxon>Bacteria</taxon>
        <taxon>Pseudomonadati</taxon>
        <taxon>Bacteroidota</taxon>
        <taxon>Chitinophagia</taxon>
        <taxon>Chitinophagales</taxon>
        <taxon>Chitinophagaceae</taxon>
        <taxon>Compostibacter</taxon>
    </lineage>
</organism>
<proteinExistence type="predicted"/>
<dbReference type="Gene3D" id="2.60.120.560">
    <property type="entry name" value="Exo-inulinase, domain 1"/>
    <property type="match status" value="1"/>
</dbReference>
<comment type="caution">
    <text evidence="2">The sequence shown here is derived from an EMBL/GenBank/DDBJ whole genome shotgun (WGS) entry which is preliminary data.</text>
</comment>
<accession>A0ABP8FK78</accession>
<evidence type="ECO:0000313" key="2">
    <source>
        <dbReference type="EMBL" id="GAA4305749.1"/>
    </source>
</evidence>
<feature type="domain" description="3-keto-alpha-glucoside-1,2-lyase/3-keto-2-hydroxy-glucal hydratase" evidence="1">
    <location>
        <begin position="34"/>
        <end position="249"/>
    </location>
</feature>
<name>A0ABP8FK78_9BACT</name>
<dbReference type="RefSeq" id="WP_344976793.1">
    <property type="nucleotide sequence ID" value="NZ_BAABFN010000002.1"/>
</dbReference>
<protein>
    <submittedName>
        <fullName evidence="2">DUF1080 domain-containing protein</fullName>
    </submittedName>
</protein>
<gene>
    <name evidence="2" type="ORF">GCM10023143_11220</name>
</gene>
<dbReference type="Proteomes" id="UP001501207">
    <property type="component" value="Unassembled WGS sequence"/>
</dbReference>
<reference evidence="3" key="1">
    <citation type="journal article" date="2019" name="Int. J. Syst. Evol. Microbiol.">
        <title>The Global Catalogue of Microorganisms (GCM) 10K type strain sequencing project: providing services to taxonomists for standard genome sequencing and annotation.</title>
        <authorList>
            <consortium name="The Broad Institute Genomics Platform"/>
            <consortium name="The Broad Institute Genome Sequencing Center for Infectious Disease"/>
            <person name="Wu L."/>
            <person name="Ma J."/>
        </authorList>
    </citation>
    <scope>NUCLEOTIDE SEQUENCE [LARGE SCALE GENOMIC DNA]</scope>
    <source>
        <strain evidence="3">JCM 17664</strain>
    </source>
</reference>